<evidence type="ECO:0000313" key="21">
    <source>
        <dbReference type="EMBL" id="CAB4612214.1"/>
    </source>
</evidence>
<comment type="cofactor">
    <cofactor evidence="3">
        <name>Co(2+)</name>
        <dbReference type="ChEBI" id="CHEBI:48828"/>
    </cofactor>
</comment>
<dbReference type="EMBL" id="CAEZUY010000030">
    <property type="protein sequence ID" value="CAB4612214.1"/>
    <property type="molecule type" value="Genomic_DNA"/>
</dbReference>
<keyword evidence="16" id="KW-0456">Lyase</keyword>
<keyword evidence="11" id="KW-0479">Metal-binding</keyword>
<evidence type="ECO:0000259" key="18">
    <source>
        <dbReference type="Pfam" id="PF01761"/>
    </source>
</evidence>
<comment type="subcellular location">
    <subcellularLocation>
        <location evidence="4">Cytoplasm</location>
    </subcellularLocation>
</comment>
<dbReference type="GO" id="GO:0000166">
    <property type="term" value="F:nucleotide binding"/>
    <property type="evidence" value="ECO:0007669"/>
    <property type="project" value="UniProtKB-KW"/>
</dbReference>
<dbReference type="EMBL" id="CAEZSC010000059">
    <property type="protein sequence ID" value="CAB4538980.1"/>
    <property type="molecule type" value="Genomic_DNA"/>
</dbReference>
<dbReference type="SUPFAM" id="SSF56796">
    <property type="entry name" value="Dehydroquinate synthase-like"/>
    <property type="match status" value="1"/>
</dbReference>
<evidence type="ECO:0000256" key="1">
    <source>
        <dbReference type="ARBA" id="ARBA00001393"/>
    </source>
</evidence>
<evidence type="ECO:0000256" key="11">
    <source>
        <dbReference type="ARBA" id="ARBA00022723"/>
    </source>
</evidence>
<evidence type="ECO:0000259" key="19">
    <source>
        <dbReference type="Pfam" id="PF24621"/>
    </source>
</evidence>
<dbReference type="GO" id="GO:0046872">
    <property type="term" value="F:metal ion binding"/>
    <property type="evidence" value="ECO:0007669"/>
    <property type="project" value="UniProtKB-KW"/>
</dbReference>
<evidence type="ECO:0000256" key="13">
    <source>
        <dbReference type="ARBA" id="ARBA00022833"/>
    </source>
</evidence>
<protein>
    <recommendedName>
        <fullName evidence="8">3-dehydroquinate synthase</fullName>
        <ecNumber evidence="7">4.2.3.4</ecNumber>
    </recommendedName>
</protein>
<evidence type="ECO:0000256" key="8">
    <source>
        <dbReference type="ARBA" id="ARBA00017684"/>
    </source>
</evidence>
<dbReference type="InterPro" id="IPR016037">
    <property type="entry name" value="DHQ_synth_AroB"/>
</dbReference>
<dbReference type="NCBIfam" id="TIGR01357">
    <property type="entry name" value="aroB"/>
    <property type="match status" value="1"/>
</dbReference>
<dbReference type="InterPro" id="IPR030960">
    <property type="entry name" value="DHQS/DOIS_N"/>
</dbReference>
<organism evidence="20">
    <name type="scientific">freshwater metagenome</name>
    <dbReference type="NCBI Taxonomy" id="449393"/>
    <lineage>
        <taxon>unclassified sequences</taxon>
        <taxon>metagenomes</taxon>
        <taxon>ecological metagenomes</taxon>
    </lineage>
</organism>
<sequence>MNQEVRVVAEREYLVSMVDSWRSEFVRTKKLYARNLIFAPKSLKQVLQLEELIDSSDRILYLPDGEAAKSFTALQEMWNYASDSGIKRTDAIWGIGGGATTDSAGFAAATWLRGVNWHAIPTTLAGMVDASVGGKTGINSPAGKNLIGAFHSPSSVIIDPTLLHTLSDRDFSAGLAEIIKTGFISDIEILRLLEGCADLADARAIASELIIRSVQVKAKVVSQDFRESKLREILNYGHTLGHAVEKRESYQLRHGEAVSIGLIFAAQLSEIVLGLSTSVVEEHRRLLTKFGLPTTYSAGAWEEIYALMSGDKKSRDGGLRFIGLTDRGHPAWMESVSLGELATAYERISV</sequence>
<comment type="catalytic activity">
    <reaction evidence="1">
        <text>7-phospho-2-dehydro-3-deoxy-D-arabino-heptonate = 3-dehydroquinate + phosphate</text>
        <dbReference type="Rhea" id="RHEA:21968"/>
        <dbReference type="ChEBI" id="CHEBI:32364"/>
        <dbReference type="ChEBI" id="CHEBI:43474"/>
        <dbReference type="ChEBI" id="CHEBI:58394"/>
        <dbReference type="EC" id="4.2.3.4"/>
    </reaction>
</comment>
<keyword evidence="13" id="KW-0862">Zinc</keyword>
<name>A0A6J6BIL6_9ZZZZ</name>
<dbReference type="InterPro" id="IPR030963">
    <property type="entry name" value="DHQ_synth_fam"/>
</dbReference>
<evidence type="ECO:0000256" key="5">
    <source>
        <dbReference type="ARBA" id="ARBA00004661"/>
    </source>
</evidence>
<dbReference type="GO" id="GO:0009073">
    <property type="term" value="P:aromatic amino acid family biosynthetic process"/>
    <property type="evidence" value="ECO:0007669"/>
    <property type="project" value="UniProtKB-KW"/>
</dbReference>
<gene>
    <name evidence="20" type="ORF">UFOPK1380_00932</name>
    <name evidence="21" type="ORF">UFOPK1863_00476</name>
    <name evidence="22" type="ORF">UFOPK2689_00508</name>
    <name evidence="23" type="ORF">UFOPK3555_00362</name>
</gene>
<evidence type="ECO:0000256" key="3">
    <source>
        <dbReference type="ARBA" id="ARBA00001941"/>
    </source>
</evidence>
<keyword evidence="14" id="KW-0520">NAD</keyword>
<evidence type="ECO:0000313" key="20">
    <source>
        <dbReference type="EMBL" id="CAB4538980.1"/>
    </source>
</evidence>
<comment type="cofactor">
    <cofactor evidence="2">
        <name>NAD(+)</name>
        <dbReference type="ChEBI" id="CHEBI:57540"/>
    </cofactor>
</comment>
<dbReference type="GO" id="GO:0008652">
    <property type="term" value="P:amino acid biosynthetic process"/>
    <property type="evidence" value="ECO:0007669"/>
    <property type="project" value="UniProtKB-KW"/>
</dbReference>
<reference evidence="20" key="1">
    <citation type="submission" date="2020-05" db="EMBL/GenBank/DDBJ databases">
        <authorList>
            <person name="Chiriac C."/>
            <person name="Salcher M."/>
            <person name="Ghai R."/>
            <person name="Kavagutti S V."/>
        </authorList>
    </citation>
    <scope>NUCLEOTIDE SEQUENCE</scope>
</reference>
<evidence type="ECO:0000256" key="12">
    <source>
        <dbReference type="ARBA" id="ARBA00022741"/>
    </source>
</evidence>
<keyword evidence="9" id="KW-0963">Cytoplasm</keyword>
<evidence type="ECO:0000256" key="15">
    <source>
        <dbReference type="ARBA" id="ARBA00023141"/>
    </source>
</evidence>
<dbReference type="GO" id="GO:0005737">
    <property type="term" value="C:cytoplasm"/>
    <property type="evidence" value="ECO:0007669"/>
    <property type="project" value="UniProtKB-SubCell"/>
</dbReference>
<accession>A0A6J6BIL6</accession>
<comment type="similarity">
    <text evidence="6">Belongs to the sugar phosphate cyclases superfamily. Dehydroquinate synthase family.</text>
</comment>
<evidence type="ECO:0000256" key="6">
    <source>
        <dbReference type="ARBA" id="ARBA00005412"/>
    </source>
</evidence>
<evidence type="ECO:0000313" key="22">
    <source>
        <dbReference type="EMBL" id="CAB4720505.1"/>
    </source>
</evidence>
<comment type="pathway">
    <text evidence="5">Metabolic intermediate biosynthesis; chorismate biosynthesis; chorismate from D-erythrose 4-phosphate and phosphoenolpyruvate: step 2/7.</text>
</comment>
<keyword evidence="17" id="KW-0170">Cobalt</keyword>
<dbReference type="EMBL" id="CAEZYL010000021">
    <property type="protein sequence ID" value="CAB4720505.1"/>
    <property type="molecule type" value="Genomic_DNA"/>
</dbReference>
<evidence type="ECO:0000256" key="14">
    <source>
        <dbReference type="ARBA" id="ARBA00023027"/>
    </source>
</evidence>
<keyword evidence="10" id="KW-0028">Amino-acid biosynthesis</keyword>
<evidence type="ECO:0000256" key="7">
    <source>
        <dbReference type="ARBA" id="ARBA00013031"/>
    </source>
</evidence>
<dbReference type="AlphaFoldDB" id="A0A6J6BIL6"/>
<dbReference type="Pfam" id="PF01761">
    <property type="entry name" value="DHQ_synthase"/>
    <property type="match status" value="1"/>
</dbReference>
<evidence type="ECO:0000313" key="23">
    <source>
        <dbReference type="EMBL" id="CAB4891239.1"/>
    </source>
</evidence>
<evidence type="ECO:0000256" key="16">
    <source>
        <dbReference type="ARBA" id="ARBA00023239"/>
    </source>
</evidence>
<dbReference type="Pfam" id="PF24621">
    <property type="entry name" value="DHQS_C"/>
    <property type="match status" value="1"/>
</dbReference>
<evidence type="ECO:0000256" key="10">
    <source>
        <dbReference type="ARBA" id="ARBA00022605"/>
    </source>
</evidence>
<evidence type="ECO:0000256" key="17">
    <source>
        <dbReference type="ARBA" id="ARBA00023285"/>
    </source>
</evidence>
<evidence type="ECO:0000256" key="9">
    <source>
        <dbReference type="ARBA" id="ARBA00022490"/>
    </source>
</evidence>
<keyword evidence="12" id="KW-0547">Nucleotide-binding</keyword>
<dbReference type="Gene3D" id="3.40.50.1970">
    <property type="match status" value="1"/>
</dbReference>
<dbReference type="InterPro" id="IPR056179">
    <property type="entry name" value="DHQS_C"/>
</dbReference>
<dbReference type="EC" id="4.2.3.4" evidence="7"/>
<dbReference type="InterPro" id="IPR050071">
    <property type="entry name" value="Dehydroquinate_synthase"/>
</dbReference>
<dbReference type="PIRSF" id="PIRSF001455">
    <property type="entry name" value="DHQ_synth"/>
    <property type="match status" value="1"/>
</dbReference>
<dbReference type="CDD" id="cd08195">
    <property type="entry name" value="DHQS"/>
    <property type="match status" value="1"/>
</dbReference>
<feature type="domain" description="3-dehydroquinate synthase N-terminal" evidence="18">
    <location>
        <begin position="61"/>
        <end position="172"/>
    </location>
</feature>
<feature type="domain" description="3-dehydroquinate synthase C-terminal" evidence="19">
    <location>
        <begin position="174"/>
        <end position="314"/>
    </location>
</feature>
<proteinExistence type="inferred from homology"/>
<keyword evidence="15" id="KW-0057">Aromatic amino acid biosynthesis</keyword>
<dbReference type="EMBL" id="CAFBME010000022">
    <property type="protein sequence ID" value="CAB4891239.1"/>
    <property type="molecule type" value="Genomic_DNA"/>
</dbReference>
<evidence type="ECO:0000256" key="4">
    <source>
        <dbReference type="ARBA" id="ARBA00004496"/>
    </source>
</evidence>
<dbReference type="GO" id="GO:0003856">
    <property type="term" value="F:3-dehydroquinate synthase activity"/>
    <property type="evidence" value="ECO:0007669"/>
    <property type="project" value="UniProtKB-EC"/>
</dbReference>
<dbReference type="PANTHER" id="PTHR43622">
    <property type="entry name" value="3-DEHYDROQUINATE SYNTHASE"/>
    <property type="match status" value="1"/>
</dbReference>
<dbReference type="Gene3D" id="1.20.1090.10">
    <property type="entry name" value="Dehydroquinate synthase-like - alpha domain"/>
    <property type="match status" value="1"/>
</dbReference>
<dbReference type="PANTHER" id="PTHR43622:SF7">
    <property type="entry name" value="3-DEHYDROQUINATE SYNTHASE, CHLOROPLASTIC"/>
    <property type="match status" value="1"/>
</dbReference>
<evidence type="ECO:0000256" key="2">
    <source>
        <dbReference type="ARBA" id="ARBA00001911"/>
    </source>
</evidence>